<protein>
    <submittedName>
        <fullName evidence="1">Uncharacterized protein</fullName>
    </submittedName>
</protein>
<evidence type="ECO:0000313" key="1">
    <source>
        <dbReference type="EMBL" id="SUZ51483.1"/>
    </source>
</evidence>
<organism evidence="1">
    <name type="scientific">marine metagenome</name>
    <dbReference type="NCBI Taxonomy" id="408172"/>
    <lineage>
        <taxon>unclassified sequences</taxon>
        <taxon>metagenomes</taxon>
        <taxon>ecological metagenomes</taxon>
    </lineage>
</organism>
<dbReference type="EMBL" id="UINC01000222">
    <property type="protein sequence ID" value="SUZ51483.1"/>
    <property type="molecule type" value="Genomic_DNA"/>
</dbReference>
<name>A0A381ND64_9ZZZZ</name>
<sequence>MLHFYSSWPIDLSRYLDASRDWYLPYRFTLQVMDQVGNYQGVIGIGISLP</sequence>
<dbReference type="AlphaFoldDB" id="A0A381ND64"/>
<gene>
    <name evidence="1" type="ORF">METZ01_LOCUS4337</name>
</gene>
<proteinExistence type="predicted"/>
<reference evidence="1" key="1">
    <citation type="submission" date="2018-05" db="EMBL/GenBank/DDBJ databases">
        <authorList>
            <person name="Lanie J.A."/>
            <person name="Ng W.-L."/>
            <person name="Kazmierczak K.M."/>
            <person name="Andrzejewski T.M."/>
            <person name="Davidsen T.M."/>
            <person name="Wayne K.J."/>
            <person name="Tettelin H."/>
            <person name="Glass J.I."/>
            <person name="Rusch D."/>
            <person name="Podicherti R."/>
            <person name="Tsui H.-C.T."/>
            <person name="Winkler M.E."/>
        </authorList>
    </citation>
    <scope>NUCLEOTIDE SEQUENCE</scope>
</reference>
<accession>A0A381ND64</accession>